<feature type="compositionally biased region" description="Low complexity" evidence="9">
    <location>
        <begin position="535"/>
        <end position="548"/>
    </location>
</feature>
<keyword evidence="7" id="KW-0539">Nucleus</keyword>
<reference evidence="11" key="1">
    <citation type="submission" date="2016-06" db="EMBL/GenBank/DDBJ databases">
        <authorList>
            <person name="Cuomo C."/>
            <person name="Litvintseva A."/>
            <person name="Heitman J."/>
            <person name="Chen Y."/>
            <person name="Sun S."/>
            <person name="Springer D."/>
            <person name="Dromer F."/>
            <person name="Young S."/>
            <person name="Zeng Q."/>
            <person name="Chapman S."/>
            <person name="Gujja S."/>
            <person name="Saif S."/>
            <person name="Birren B."/>
        </authorList>
    </citation>
    <scope>NUCLEOTIDE SEQUENCE</scope>
    <source>
        <strain evidence="11">CBS 7841</strain>
    </source>
</reference>
<feature type="region of interest" description="Disordered" evidence="9">
    <location>
        <begin position="647"/>
        <end position="711"/>
    </location>
</feature>
<evidence type="ECO:0000256" key="1">
    <source>
        <dbReference type="ARBA" id="ARBA00004123"/>
    </source>
</evidence>
<keyword evidence="3" id="KW-0479">Metal-binding</keyword>
<reference evidence="11" key="3">
    <citation type="submission" date="2024-01" db="EMBL/GenBank/DDBJ databases">
        <authorList>
            <person name="Coelho M.A."/>
            <person name="David-Palma M."/>
            <person name="Shea T."/>
            <person name="Sun S."/>
            <person name="Cuomo C.A."/>
            <person name="Heitman J."/>
        </authorList>
    </citation>
    <scope>NUCLEOTIDE SEQUENCE</scope>
    <source>
        <strain evidence="11">CBS 7841</strain>
    </source>
</reference>
<feature type="region of interest" description="Disordered" evidence="9">
    <location>
        <begin position="432"/>
        <end position="491"/>
    </location>
</feature>
<evidence type="ECO:0000256" key="8">
    <source>
        <dbReference type="ARBA" id="ARBA00038089"/>
    </source>
</evidence>
<feature type="domain" description="C2H2-type" evidence="10">
    <location>
        <begin position="91"/>
        <end position="118"/>
    </location>
</feature>
<dbReference type="GO" id="GO:0008270">
    <property type="term" value="F:zinc ion binding"/>
    <property type="evidence" value="ECO:0007669"/>
    <property type="project" value="UniProtKB-KW"/>
</dbReference>
<dbReference type="PANTHER" id="PTHR47257:SF1">
    <property type="entry name" value="PH-RESPONSE TRANSCRIPTION FACTOR PACC_RIM101"/>
    <property type="match status" value="1"/>
</dbReference>
<dbReference type="RefSeq" id="XP_066067862.1">
    <property type="nucleotide sequence ID" value="XM_066211765.1"/>
</dbReference>
<dbReference type="GeneID" id="91086550"/>
<dbReference type="GO" id="GO:0045944">
    <property type="term" value="P:positive regulation of transcription by RNA polymerase II"/>
    <property type="evidence" value="ECO:0007669"/>
    <property type="project" value="TreeGrafter"/>
</dbReference>
<evidence type="ECO:0000256" key="6">
    <source>
        <dbReference type="ARBA" id="ARBA00022833"/>
    </source>
</evidence>
<keyword evidence="2" id="KW-0678">Repressor</keyword>
<feature type="compositionally biased region" description="Low complexity" evidence="9">
    <location>
        <begin position="159"/>
        <end position="180"/>
    </location>
</feature>
<evidence type="ECO:0000313" key="11">
    <source>
        <dbReference type="EMBL" id="WVN87162.1"/>
    </source>
</evidence>
<keyword evidence="6" id="KW-0862">Zinc</keyword>
<feature type="region of interest" description="Disordered" evidence="9">
    <location>
        <begin position="369"/>
        <end position="405"/>
    </location>
</feature>
<evidence type="ECO:0000256" key="9">
    <source>
        <dbReference type="SAM" id="MobiDB-lite"/>
    </source>
</evidence>
<protein>
    <recommendedName>
        <fullName evidence="10">C2H2-type domain-containing protein</fullName>
    </recommendedName>
</protein>
<keyword evidence="5" id="KW-0863">Zinc-finger</keyword>
<evidence type="ECO:0000256" key="4">
    <source>
        <dbReference type="ARBA" id="ARBA00022737"/>
    </source>
</evidence>
<proteinExistence type="inferred from homology"/>
<feature type="region of interest" description="Disordered" evidence="9">
    <location>
        <begin position="527"/>
        <end position="548"/>
    </location>
</feature>
<keyword evidence="4" id="KW-0677">Repeat</keyword>
<feature type="compositionally biased region" description="Polar residues" evidence="9">
    <location>
        <begin position="436"/>
        <end position="458"/>
    </location>
</feature>
<dbReference type="AlphaFoldDB" id="A0AAJ8JRR6"/>
<name>A0AAJ8JRR6_9TREE</name>
<dbReference type="KEGG" id="cdep:91086550"/>
<comment type="subcellular location">
    <subcellularLocation>
        <location evidence="1">Nucleus</location>
    </subcellularLocation>
</comment>
<accession>A0AAJ8JRR6</accession>
<dbReference type="SMART" id="SM00355">
    <property type="entry name" value="ZnF_C2H2"/>
    <property type="match status" value="2"/>
</dbReference>
<dbReference type="Proteomes" id="UP000094043">
    <property type="component" value="Chromosome 3"/>
</dbReference>
<dbReference type="InterPro" id="IPR050806">
    <property type="entry name" value="pacC/RIM101"/>
</dbReference>
<feature type="compositionally biased region" description="Low complexity" evidence="9">
    <location>
        <begin position="672"/>
        <end position="691"/>
    </location>
</feature>
<feature type="region of interest" description="Disordered" evidence="9">
    <location>
        <begin position="123"/>
        <end position="200"/>
    </location>
</feature>
<dbReference type="InterPro" id="IPR013087">
    <property type="entry name" value="Znf_C2H2_type"/>
</dbReference>
<evidence type="ECO:0000256" key="2">
    <source>
        <dbReference type="ARBA" id="ARBA00022491"/>
    </source>
</evidence>
<feature type="compositionally biased region" description="Polar residues" evidence="9">
    <location>
        <begin position="134"/>
        <end position="152"/>
    </location>
</feature>
<dbReference type="InterPro" id="IPR036236">
    <property type="entry name" value="Znf_C2H2_sf"/>
</dbReference>
<feature type="domain" description="C2H2-type" evidence="10">
    <location>
        <begin position="55"/>
        <end position="80"/>
    </location>
</feature>
<feature type="compositionally biased region" description="Low complexity" evidence="9">
    <location>
        <begin position="7"/>
        <end position="27"/>
    </location>
</feature>
<dbReference type="PANTHER" id="PTHR47257">
    <property type="entry name" value="PH-RESPONSE TRANSCRIPTION FACTOR PACC/RIM101"/>
    <property type="match status" value="1"/>
</dbReference>
<evidence type="ECO:0000313" key="12">
    <source>
        <dbReference type="Proteomes" id="UP000094043"/>
    </source>
</evidence>
<dbReference type="SUPFAM" id="SSF57667">
    <property type="entry name" value="beta-beta-alpha zinc fingers"/>
    <property type="match status" value="1"/>
</dbReference>
<evidence type="ECO:0000256" key="7">
    <source>
        <dbReference type="ARBA" id="ARBA00023242"/>
    </source>
</evidence>
<reference evidence="11" key="2">
    <citation type="journal article" date="2022" name="Elife">
        <title>Obligate sexual reproduction of a homothallic fungus closely related to the Cryptococcus pathogenic species complex.</title>
        <authorList>
            <person name="Passer A.R."/>
            <person name="Clancey S.A."/>
            <person name="Shea T."/>
            <person name="David-Palma M."/>
            <person name="Averette A.F."/>
            <person name="Boekhout T."/>
            <person name="Porcel B.M."/>
            <person name="Nowrousian M."/>
            <person name="Cuomo C.A."/>
            <person name="Sun S."/>
            <person name="Heitman J."/>
            <person name="Coelho M.A."/>
        </authorList>
    </citation>
    <scope>NUCLEOTIDE SEQUENCE</scope>
    <source>
        <strain evidence="11">CBS 7841</strain>
    </source>
</reference>
<comment type="similarity">
    <text evidence="8">Belongs to the pacC/RIM101 family.</text>
</comment>
<evidence type="ECO:0000256" key="3">
    <source>
        <dbReference type="ARBA" id="ARBA00022723"/>
    </source>
</evidence>
<dbReference type="GO" id="GO:0005634">
    <property type="term" value="C:nucleus"/>
    <property type="evidence" value="ECO:0007669"/>
    <property type="project" value="UniProtKB-SubCell"/>
</dbReference>
<evidence type="ECO:0000256" key="5">
    <source>
        <dbReference type="ARBA" id="ARBA00022771"/>
    </source>
</evidence>
<keyword evidence="12" id="KW-1185">Reference proteome</keyword>
<dbReference type="EMBL" id="CP143786">
    <property type="protein sequence ID" value="WVN87162.1"/>
    <property type="molecule type" value="Genomic_DNA"/>
</dbReference>
<sequence>MAYPTLPSNLLSSTADSSESASSVDPEPLTPELPAGESTLTIRINTKGDNSPEQLLCKWTGCDYVSETPDELYDHLCQVHVGRKSTNNLCLTCGWEGCGVKCVKRDHITSHIRDLKKHERIHTQEHHQFHKFSKASTTNDPSFNSRHPSSNKVQERPRSPFSNSLSPQSNSSQDVNSSSPYDHLLAPGVHTDKSVSPTPSALAALHKKQHEELAAYQRKEMLVLQQLAFNQQQSQVYAAKLASEPFGEAKSGMKRGQDDTLGGFWEDMKKRKVDPVYDQDMIQRLNALVPPAIPSTLPPIPSFAGFSNLTPNGFPQFGYPGFGSLHNNVYPTTANMAQSSFNGLPIPEIKTEADLEMFNNFMISLGRDTAGMGGHRPQPMSQSGSGSGASSSHAHSGSGSLSPLLDQSNGVEDLFNAEELASLGLAGMPGIPVASKGNTPDNHLSRSLSDHPPTNISLGSLYPNLEGIRSKTDSAPEIPTINDPSKRPIANLPRVGVNSVSYQGQSQKANQYPNLYGLESTPYAEPSHGLINPLSSSDFTNSQSQQSNSNYANFDTLARSKQTFHSVTLAPKDFYRKTFHHVAPLGTSIANRAKESAERTSMLDEDSGGSESTSVECTPKIPVASLIIRSASGDMLPESPVGLKLPAISPSHVDEQGTDLPPIYSIGQHRTSSSISGSGSVSSGHSSSGASDIATPRATSPRRGIPTKRPTEDEIVRGVKRLELGSGEALERDDEGASLAIEKTESDLFSAKLRKKHVMLIRLWIMAVNFEFGRKRIAESLDEGKNMANEAPVRLVV</sequence>
<gene>
    <name evidence="11" type="ORF">L203_102338</name>
</gene>
<evidence type="ECO:0000259" key="10">
    <source>
        <dbReference type="SMART" id="SM00355"/>
    </source>
</evidence>
<feature type="compositionally biased region" description="Low complexity" evidence="9">
    <location>
        <begin position="388"/>
        <end position="400"/>
    </location>
</feature>
<organism evidence="11 12">
    <name type="scientific">Cryptococcus depauperatus CBS 7841</name>
    <dbReference type="NCBI Taxonomy" id="1295531"/>
    <lineage>
        <taxon>Eukaryota</taxon>
        <taxon>Fungi</taxon>
        <taxon>Dikarya</taxon>
        <taxon>Basidiomycota</taxon>
        <taxon>Agaricomycotina</taxon>
        <taxon>Tremellomycetes</taxon>
        <taxon>Tremellales</taxon>
        <taxon>Cryptococcaceae</taxon>
        <taxon>Cryptococcus</taxon>
    </lineage>
</organism>
<feature type="region of interest" description="Disordered" evidence="9">
    <location>
        <begin position="594"/>
        <end position="616"/>
    </location>
</feature>
<dbReference type="Gene3D" id="3.30.160.60">
    <property type="entry name" value="Classic Zinc Finger"/>
    <property type="match status" value="1"/>
</dbReference>
<feature type="region of interest" description="Disordered" evidence="9">
    <location>
        <begin position="1"/>
        <end position="38"/>
    </location>
</feature>